<keyword evidence="1" id="KW-0862">Zinc</keyword>
<dbReference type="GO" id="GO:0008270">
    <property type="term" value="F:zinc ion binding"/>
    <property type="evidence" value="ECO:0007669"/>
    <property type="project" value="UniProtKB-KW"/>
</dbReference>
<evidence type="ECO:0000256" key="1">
    <source>
        <dbReference type="PROSITE-ProRule" id="PRU00047"/>
    </source>
</evidence>
<dbReference type="AlphaFoldDB" id="A0AAE0R6X9"/>
<comment type="caution">
    <text evidence="3">The sequence shown here is derived from an EMBL/GenBank/DDBJ whole genome shotgun (WGS) entry which is preliminary data.</text>
</comment>
<accession>A0AAE0R6X9</accession>
<organism evidence="3 4">
    <name type="scientific">Hemibagrus guttatus</name>
    <dbReference type="NCBI Taxonomy" id="175788"/>
    <lineage>
        <taxon>Eukaryota</taxon>
        <taxon>Metazoa</taxon>
        <taxon>Chordata</taxon>
        <taxon>Craniata</taxon>
        <taxon>Vertebrata</taxon>
        <taxon>Euteleostomi</taxon>
        <taxon>Actinopterygii</taxon>
        <taxon>Neopterygii</taxon>
        <taxon>Teleostei</taxon>
        <taxon>Ostariophysi</taxon>
        <taxon>Siluriformes</taxon>
        <taxon>Bagridae</taxon>
        <taxon>Hemibagrus</taxon>
    </lineage>
</organism>
<dbReference type="Gene3D" id="2.40.70.10">
    <property type="entry name" value="Acid Proteases"/>
    <property type="match status" value="1"/>
</dbReference>
<dbReference type="PANTHER" id="PTHR15503">
    <property type="entry name" value="LDOC1 RELATED"/>
    <property type="match status" value="1"/>
</dbReference>
<proteinExistence type="predicted"/>
<keyword evidence="1" id="KW-0863">Zinc-finger</keyword>
<dbReference type="GO" id="GO:0003676">
    <property type="term" value="F:nucleic acid binding"/>
    <property type="evidence" value="ECO:0007669"/>
    <property type="project" value="InterPro"/>
</dbReference>
<evidence type="ECO:0000313" key="3">
    <source>
        <dbReference type="EMBL" id="KAK3545759.1"/>
    </source>
</evidence>
<dbReference type="InterPro" id="IPR001969">
    <property type="entry name" value="Aspartic_peptidase_AS"/>
</dbReference>
<keyword evidence="1" id="KW-0479">Metal-binding</keyword>
<evidence type="ECO:0000259" key="2">
    <source>
        <dbReference type="PROSITE" id="PS50158"/>
    </source>
</evidence>
<dbReference type="PROSITE" id="PS00141">
    <property type="entry name" value="ASP_PROTEASE"/>
    <property type="match status" value="1"/>
</dbReference>
<dbReference type="Pfam" id="PF13650">
    <property type="entry name" value="Asp_protease_2"/>
    <property type="match status" value="1"/>
</dbReference>
<dbReference type="GO" id="GO:0004190">
    <property type="term" value="F:aspartic-type endopeptidase activity"/>
    <property type="evidence" value="ECO:0007669"/>
    <property type="project" value="InterPro"/>
</dbReference>
<dbReference type="InterPro" id="IPR001878">
    <property type="entry name" value="Znf_CCHC"/>
</dbReference>
<dbReference type="GO" id="GO:0006508">
    <property type="term" value="P:proteolysis"/>
    <property type="evidence" value="ECO:0007669"/>
    <property type="project" value="InterPro"/>
</dbReference>
<dbReference type="InterPro" id="IPR032567">
    <property type="entry name" value="RTL1-rel"/>
</dbReference>
<dbReference type="PROSITE" id="PS50158">
    <property type="entry name" value="ZF_CCHC"/>
    <property type="match status" value="1"/>
</dbReference>
<keyword evidence="4" id="KW-1185">Reference proteome</keyword>
<dbReference type="SUPFAM" id="SSF50630">
    <property type="entry name" value="Acid proteases"/>
    <property type="match status" value="1"/>
</dbReference>
<dbReference type="EMBL" id="JAUCMX010000005">
    <property type="protein sequence ID" value="KAK3545759.1"/>
    <property type="molecule type" value="Genomic_DNA"/>
</dbReference>
<dbReference type="CDD" id="cd00303">
    <property type="entry name" value="retropepsin_like"/>
    <property type="match status" value="1"/>
</dbReference>
<dbReference type="Proteomes" id="UP001274896">
    <property type="component" value="Unassembled WGS sequence"/>
</dbReference>
<feature type="domain" description="CCHC-type" evidence="2">
    <location>
        <begin position="22"/>
        <end position="37"/>
    </location>
</feature>
<name>A0AAE0R6X9_9TELE</name>
<reference evidence="3" key="1">
    <citation type="submission" date="2023-06" db="EMBL/GenBank/DDBJ databases">
        <title>Male Hemibagrus guttatus genome.</title>
        <authorList>
            <person name="Bian C."/>
        </authorList>
    </citation>
    <scope>NUCLEOTIDE SEQUENCE</scope>
    <source>
        <strain evidence="3">Male_cb2023</strain>
        <tissue evidence="3">Muscle</tissue>
    </source>
</reference>
<sequence>MQLGESRVAEREQQHCQCWRLCYYCGCSGHQIHRCPEKPSTSQVGENSLMFSLTVPVSVHYGNQSVPVSALIDSGAAVNLIDQALVEELHSSTFPCTPPLRITAINSQPIGGGYLTHQTALLELRVGLFHWETLAFYVILSPANPLILGFPWLRQHNPHISWAKGELLQWSPHCTGWCLHGAVPRPCLTMAVKSTRETAIARNPWQYVEFHGVFSKERASHLPVHRSWDCAINLLSNTTSPPRTMFTLSPCRNLPPWSVT</sequence>
<evidence type="ECO:0000313" key="4">
    <source>
        <dbReference type="Proteomes" id="UP001274896"/>
    </source>
</evidence>
<dbReference type="InterPro" id="IPR021109">
    <property type="entry name" value="Peptidase_aspartic_dom_sf"/>
</dbReference>
<protein>
    <recommendedName>
        <fullName evidence="2">CCHC-type domain-containing protein</fullName>
    </recommendedName>
</protein>
<gene>
    <name evidence="3" type="ORF">QTP70_011613</name>
</gene>
<dbReference type="PANTHER" id="PTHR15503:SF22">
    <property type="entry name" value="TRANSPOSON TY3-I GAG POLYPROTEIN"/>
    <property type="match status" value="1"/>
</dbReference>